<sequence>MPGNAFVYGTLMCEDVLTRLLRQVPVMQPAALQGYTRYKVQGAVYPAILPTNSAAKVEGQVLFELSEGELNILDQYESYEYERRSVSPRLEVRCLAPGL</sequence>
<dbReference type="PANTHER" id="PTHR31544:SF2">
    <property type="entry name" value="AIG2-LIKE PROTEIN D"/>
    <property type="match status" value="1"/>
</dbReference>
<dbReference type="InterPro" id="IPR009288">
    <property type="entry name" value="AIG2-like_dom"/>
</dbReference>
<dbReference type="InterPro" id="IPR013024">
    <property type="entry name" value="GGCT-like"/>
</dbReference>
<gene>
    <name evidence="6" type="ORF">HaLaN_08992</name>
</gene>
<evidence type="ECO:0000256" key="3">
    <source>
        <dbReference type="ARBA" id="ARBA00022679"/>
    </source>
</evidence>
<comment type="caution">
    <text evidence="6">The sequence shown here is derived from an EMBL/GenBank/DDBJ whole genome shotgun (WGS) entry which is preliminary data.</text>
</comment>
<evidence type="ECO:0000313" key="7">
    <source>
        <dbReference type="Proteomes" id="UP000485058"/>
    </source>
</evidence>
<dbReference type="Pfam" id="PF06094">
    <property type="entry name" value="GGACT"/>
    <property type="match status" value="1"/>
</dbReference>
<dbReference type="PANTHER" id="PTHR31544">
    <property type="entry name" value="AIG2-LIKE PROTEIN D"/>
    <property type="match status" value="1"/>
</dbReference>
<accession>A0A699YU55</accession>
<dbReference type="SUPFAM" id="SSF110857">
    <property type="entry name" value="Gamma-glutamyl cyclotransferase-like"/>
    <property type="match status" value="1"/>
</dbReference>
<feature type="domain" description="Gamma-glutamylcyclotransferase AIG2-like" evidence="5">
    <location>
        <begin position="6"/>
        <end position="87"/>
    </location>
</feature>
<evidence type="ECO:0000256" key="1">
    <source>
        <dbReference type="ARBA" id="ARBA00002782"/>
    </source>
</evidence>
<name>A0A699YU55_HAELA</name>
<dbReference type="GO" id="GO:0016740">
    <property type="term" value="F:transferase activity"/>
    <property type="evidence" value="ECO:0007669"/>
    <property type="project" value="UniProtKB-KW"/>
</dbReference>
<proteinExistence type="inferred from homology"/>
<dbReference type="InterPro" id="IPR045038">
    <property type="entry name" value="AIG2-like"/>
</dbReference>
<keyword evidence="7" id="KW-1185">Reference proteome</keyword>
<keyword evidence="3" id="KW-0808">Transferase</keyword>
<dbReference type="EMBL" id="BLLF01000583">
    <property type="protein sequence ID" value="GFH13161.1"/>
    <property type="molecule type" value="Genomic_DNA"/>
</dbReference>
<dbReference type="Gene3D" id="3.10.490.10">
    <property type="entry name" value="Gamma-glutamyl cyclotransferase-like"/>
    <property type="match status" value="1"/>
</dbReference>
<comment type="similarity">
    <text evidence="2">Belongs to the gamma-glutamylcyclotransferase family.</text>
</comment>
<dbReference type="Proteomes" id="UP000485058">
    <property type="component" value="Unassembled WGS sequence"/>
</dbReference>
<protein>
    <recommendedName>
        <fullName evidence="4">Putative gamma-glutamylcyclotransferase</fullName>
    </recommendedName>
</protein>
<evidence type="ECO:0000256" key="2">
    <source>
        <dbReference type="ARBA" id="ARBA00008861"/>
    </source>
</evidence>
<dbReference type="InterPro" id="IPR036568">
    <property type="entry name" value="GGCT-like_sf"/>
</dbReference>
<reference evidence="6 7" key="1">
    <citation type="submission" date="2020-02" db="EMBL/GenBank/DDBJ databases">
        <title>Draft genome sequence of Haematococcus lacustris strain NIES-144.</title>
        <authorList>
            <person name="Morimoto D."/>
            <person name="Nakagawa S."/>
            <person name="Yoshida T."/>
            <person name="Sawayama S."/>
        </authorList>
    </citation>
    <scope>NUCLEOTIDE SEQUENCE [LARGE SCALE GENOMIC DNA]</scope>
    <source>
        <strain evidence="6 7">NIES-144</strain>
    </source>
</reference>
<dbReference type="AlphaFoldDB" id="A0A699YU55"/>
<evidence type="ECO:0000313" key="6">
    <source>
        <dbReference type="EMBL" id="GFH13161.1"/>
    </source>
</evidence>
<organism evidence="6 7">
    <name type="scientific">Haematococcus lacustris</name>
    <name type="common">Green alga</name>
    <name type="synonym">Haematococcus pluvialis</name>
    <dbReference type="NCBI Taxonomy" id="44745"/>
    <lineage>
        <taxon>Eukaryota</taxon>
        <taxon>Viridiplantae</taxon>
        <taxon>Chlorophyta</taxon>
        <taxon>core chlorophytes</taxon>
        <taxon>Chlorophyceae</taxon>
        <taxon>CS clade</taxon>
        <taxon>Chlamydomonadales</taxon>
        <taxon>Haematococcaceae</taxon>
        <taxon>Haematococcus</taxon>
    </lineage>
</organism>
<dbReference type="CDD" id="cd06661">
    <property type="entry name" value="GGCT_like"/>
    <property type="match status" value="1"/>
</dbReference>
<evidence type="ECO:0000259" key="5">
    <source>
        <dbReference type="Pfam" id="PF06094"/>
    </source>
</evidence>
<comment type="function">
    <text evidence="1">Putative gamma-glutamylcyclotransferase.</text>
</comment>
<evidence type="ECO:0000256" key="4">
    <source>
        <dbReference type="ARBA" id="ARBA00030602"/>
    </source>
</evidence>